<name>A0AAJ0DLN7_9PEZI</name>
<evidence type="ECO:0000313" key="2">
    <source>
        <dbReference type="EMBL" id="KAK3052275.1"/>
    </source>
</evidence>
<accession>A0AAJ0DLN7</accession>
<feature type="region of interest" description="Disordered" evidence="1">
    <location>
        <begin position="197"/>
        <end position="217"/>
    </location>
</feature>
<reference evidence="2" key="1">
    <citation type="submission" date="2023-04" db="EMBL/GenBank/DDBJ databases">
        <title>Black Yeasts Isolated from many extreme environments.</title>
        <authorList>
            <person name="Coleine C."/>
            <person name="Stajich J.E."/>
            <person name="Selbmann L."/>
        </authorList>
    </citation>
    <scope>NUCLEOTIDE SEQUENCE</scope>
    <source>
        <strain evidence="2">CCFEE 5312</strain>
    </source>
</reference>
<dbReference type="AlphaFoldDB" id="A0AAJ0DLN7"/>
<feature type="compositionally biased region" description="Polar residues" evidence="1">
    <location>
        <begin position="13"/>
        <end position="27"/>
    </location>
</feature>
<gene>
    <name evidence="2" type="ORF">LTR09_006485</name>
</gene>
<dbReference type="Proteomes" id="UP001271007">
    <property type="component" value="Unassembled WGS sequence"/>
</dbReference>
<evidence type="ECO:0000256" key="1">
    <source>
        <dbReference type="SAM" id="MobiDB-lite"/>
    </source>
</evidence>
<comment type="caution">
    <text evidence="2">The sequence shown here is derived from an EMBL/GenBank/DDBJ whole genome shotgun (WGS) entry which is preliminary data.</text>
</comment>
<dbReference type="EMBL" id="JAWDJX010000021">
    <property type="protein sequence ID" value="KAK3052275.1"/>
    <property type="molecule type" value="Genomic_DNA"/>
</dbReference>
<evidence type="ECO:0000313" key="3">
    <source>
        <dbReference type="Proteomes" id="UP001271007"/>
    </source>
</evidence>
<organism evidence="2 3">
    <name type="scientific">Extremus antarcticus</name>
    <dbReference type="NCBI Taxonomy" id="702011"/>
    <lineage>
        <taxon>Eukaryota</taxon>
        <taxon>Fungi</taxon>
        <taxon>Dikarya</taxon>
        <taxon>Ascomycota</taxon>
        <taxon>Pezizomycotina</taxon>
        <taxon>Dothideomycetes</taxon>
        <taxon>Dothideomycetidae</taxon>
        <taxon>Mycosphaerellales</taxon>
        <taxon>Extremaceae</taxon>
        <taxon>Extremus</taxon>
    </lineage>
</organism>
<feature type="region of interest" description="Disordered" evidence="1">
    <location>
        <begin position="1"/>
        <end position="33"/>
    </location>
</feature>
<proteinExistence type="predicted"/>
<sequence>MAYNKPTIPPDSASASTRYQKMSSTKPSRALRDPGELLQIEHYDGHITCVANAASTGRRCLIQVGSTREAAARSILKGLSKNVRDDDYLNEKLDTVAELLTCHHESHQNQQGLIADRWSRVAVKNMAEVAKEEEALDEEVLRASVTVDVDVKVSRRSDGSARTEVDSREVKKEPAFLGTISTAPDAELAEVFARVSISQPQARPAQSPASRITRERV</sequence>
<keyword evidence="3" id="KW-1185">Reference proteome</keyword>
<protein>
    <submittedName>
        <fullName evidence="2">Uncharacterized protein</fullName>
    </submittedName>
</protein>